<evidence type="ECO:0000313" key="4">
    <source>
        <dbReference type="Proteomes" id="UP000035680"/>
    </source>
</evidence>
<accession>A0A0K0FM58</accession>
<feature type="compositionally biased region" description="Basic and acidic residues" evidence="2">
    <location>
        <begin position="319"/>
        <end position="349"/>
    </location>
</feature>
<dbReference type="GO" id="GO:0005681">
    <property type="term" value="C:spliceosomal complex"/>
    <property type="evidence" value="ECO:0007669"/>
    <property type="project" value="InterPro"/>
</dbReference>
<feature type="compositionally biased region" description="Basic and acidic residues" evidence="2">
    <location>
        <begin position="356"/>
        <end position="393"/>
    </location>
</feature>
<feature type="region of interest" description="Disordered" evidence="2">
    <location>
        <begin position="520"/>
        <end position="541"/>
    </location>
</feature>
<comment type="similarity">
    <text evidence="1">Belongs to the SNW family.</text>
</comment>
<dbReference type="STRING" id="75913.A0A0K0FM58"/>
<dbReference type="Pfam" id="PF02731">
    <property type="entry name" value="SKIP_SNW"/>
    <property type="match status" value="1"/>
</dbReference>
<dbReference type="Proteomes" id="UP000035680">
    <property type="component" value="Unassembled WGS sequence"/>
</dbReference>
<feature type="region of interest" description="Disordered" evidence="2">
    <location>
        <begin position="220"/>
        <end position="248"/>
    </location>
</feature>
<name>A0A0K0FM58_STRVS</name>
<protein>
    <submittedName>
        <fullName evidence="5">Puff-specific protein Bx42 (inferred by orthology to a D. melanogaster protein)</fullName>
    </submittedName>
</protein>
<dbReference type="PANTHER" id="PTHR12096">
    <property type="entry name" value="NUCLEAR PROTEIN SKIP-RELATED"/>
    <property type="match status" value="1"/>
</dbReference>
<dbReference type="WBParaSite" id="SVE_1008500.1">
    <property type="protein sequence ID" value="SVE_1008500.1"/>
    <property type="gene ID" value="SVE_1008500"/>
</dbReference>
<reference evidence="4" key="1">
    <citation type="submission" date="2014-07" db="EMBL/GenBank/DDBJ databases">
        <authorList>
            <person name="Martin A.A"/>
            <person name="De Silva N."/>
        </authorList>
    </citation>
    <scope>NUCLEOTIDE SEQUENCE</scope>
</reference>
<dbReference type="InterPro" id="IPR004015">
    <property type="entry name" value="SKI-int_prot_SKIP_SNW-dom"/>
</dbReference>
<dbReference type="InterPro" id="IPR017862">
    <property type="entry name" value="SKI-int_prot_SKIP"/>
</dbReference>
<organism evidence="4 5">
    <name type="scientific">Strongyloides venezuelensis</name>
    <name type="common">Threadworm</name>
    <dbReference type="NCBI Taxonomy" id="75913"/>
    <lineage>
        <taxon>Eukaryota</taxon>
        <taxon>Metazoa</taxon>
        <taxon>Ecdysozoa</taxon>
        <taxon>Nematoda</taxon>
        <taxon>Chromadorea</taxon>
        <taxon>Rhabditida</taxon>
        <taxon>Tylenchina</taxon>
        <taxon>Panagrolaimomorpha</taxon>
        <taxon>Strongyloidoidea</taxon>
        <taxon>Strongyloididae</taxon>
        <taxon>Strongyloides</taxon>
    </lineage>
</organism>
<reference evidence="5" key="2">
    <citation type="submission" date="2015-08" db="UniProtKB">
        <authorList>
            <consortium name="WormBaseParasite"/>
        </authorList>
    </citation>
    <scope>IDENTIFICATION</scope>
</reference>
<evidence type="ECO:0000256" key="1">
    <source>
        <dbReference type="ARBA" id="ARBA00010197"/>
    </source>
</evidence>
<dbReference type="AlphaFoldDB" id="A0A0K0FM58"/>
<evidence type="ECO:0000259" key="3">
    <source>
        <dbReference type="Pfam" id="PF02731"/>
    </source>
</evidence>
<feature type="region of interest" description="Disordered" evidence="2">
    <location>
        <begin position="319"/>
        <end position="393"/>
    </location>
</feature>
<dbReference type="GO" id="GO:0000398">
    <property type="term" value="P:mRNA splicing, via spliceosome"/>
    <property type="evidence" value="ECO:0007669"/>
    <property type="project" value="InterPro"/>
</dbReference>
<keyword evidence="4" id="KW-1185">Reference proteome</keyword>
<evidence type="ECO:0000313" key="5">
    <source>
        <dbReference type="WBParaSite" id="SVE_1008500.1"/>
    </source>
</evidence>
<feature type="compositionally biased region" description="Basic and acidic residues" evidence="2">
    <location>
        <begin position="526"/>
        <end position="535"/>
    </location>
</feature>
<evidence type="ECO:0000256" key="2">
    <source>
        <dbReference type="SAM" id="MobiDB-lite"/>
    </source>
</evidence>
<feature type="domain" description="SKI-interacting protein SKIP SNW" evidence="3">
    <location>
        <begin position="180"/>
        <end position="340"/>
    </location>
</feature>
<proteinExistence type="inferred from homology"/>
<feature type="compositionally biased region" description="Pro residues" evidence="2">
    <location>
        <begin position="226"/>
        <end position="236"/>
    </location>
</feature>
<sequence length="541" mass="61022">MSIKLTDILPDPISKNNDFLINDVVSNAWFGGRDIGQGTYSSRVPPYGNRKNFVPRNPEDFGDGGAFPEIHVVQYPLGMGQDDNVNRKSNIVALQTDEKGKVRYDALARLGHSKDKLIHTSLASTKNKYFTEDDEDVAKPNEDEIVNTTEETKRALEKLTMSKIASALPVKPAEKVGESKYIRYTPSSQMASVTGQAPQQRIIKIVEEQVDPMEPPKFKINQKVPRGPPSPPPPVLHSPTRKATAKDQADWKIPPCISNWKNPRGHVVALDKRLASDGRGMHETQINDKFGKFCEALYIAERKSREAVEMRGQMEKRIAQNEKIDQEAKMREMARKAREENSKIKKESADNGESGEDVKQRDEIRKERLEERRRERAIARKNPEKLERLKREQERDISEKIALGLPNTRNNGAGTGEVQFDSRLFGKSSGLDAGGINDETYAVYDKPWRPTENIQQHVYRPSKNVADPYGEDLDKVINTNRFVPSKGFSGTDGSTQRSGPVQFEKEDDIFGISTLFDAVKSSKKRTKDDEKDTTSSKKPRT</sequence>